<dbReference type="WBParaSite" id="PSU_v2.g14580.t1">
    <property type="protein sequence ID" value="PSU_v2.g14580.t1"/>
    <property type="gene ID" value="PSU_v2.g14580"/>
</dbReference>
<comment type="similarity">
    <text evidence="2">Belongs to the CDI family.</text>
</comment>
<protein>
    <submittedName>
        <fullName evidence="9">Cyclin-dependent kinase inhibitor domain-containing protein</fullName>
    </submittedName>
</protein>
<evidence type="ECO:0000256" key="3">
    <source>
        <dbReference type="ARBA" id="ARBA00023013"/>
    </source>
</evidence>
<reference evidence="9" key="1">
    <citation type="submission" date="2022-11" db="UniProtKB">
        <authorList>
            <consortium name="WormBaseParasite"/>
        </authorList>
    </citation>
    <scope>IDENTIFICATION</scope>
</reference>
<evidence type="ECO:0000313" key="8">
    <source>
        <dbReference type="Proteomes" id="UP000887577"/>
    </source>
</evidence>
<comment type="subcellular location">
    <subcellularLocation>
        <location evidence="1">Nucleus</location>
    </subcellularLocation>
</comment>
<name>A0A914Y5R0_9BILA</name>
<keyword evidence="4" id="KW-0539">Nucleus</keyword>
<keyword evidence="3" id="KW-0649">Protein kinase inhibitor</keyword>
<evidence type="ECO:0000256" key="2">
    <source>
        <dbReference type="ARBA" id="ARBA00006726"/>
    </source>
</evidence>
<proteinExistence type="inferred from homology"/>
<evidence type="ECO:0000256" key="5">
    <source>
        <dbReference type="ARBA" id="ARBA00023306"/>
    </source>
</evidence>
<dbReference type="InterPro" id="IPR044898">
    <property type="entry name" value="CDI_dom_sf"/>
</dbReference>
<feature type="compositionally biased region" description="Polar residues" evidence="6">
    <location>
        <begin position="126"/>
        <end position="136"/>
    </location>
</feature>
<keyword evidence="8" id="KW-1185">Reference proteome</keyword>
<dbReference type="GO" id="GO:0005634">
    <property type="term" value="C:nucleus"/>
    <property type="evidence" value="ECO:0007669"/>
    <property type="project" value="UniProtKB-SubCell"/>
</dbReference>
<evidence type="ECO:0000256" key="6">
    <source>
        <dbReference type="SAM" id="MobiDB-lite"/>
    </source>
</evidence>
<dbReference type="InterPro" id="IPR003175">
    <property type="entry name" value="CDI_dom"/>
</dbReference>
<dbReference type="Pfam" id="PF02234">
    <property type="entry name" value="CDI"/>
    <property type="match status" value="1"/>
</dbReference>
<feature type="region of interest" description="Disordered" evidence="6">
    <location>
        <begin position="117"/>
        <end position="211"/>
    </location>
</feature>
<dbReference type="Gene3D" id="4.10.365.10">
    <property type="entry name" value="p27"/>
    <property type="match status" value="1"/>
</dbReference>
<keyword evidence="5" id="KW-0131">Cell cycle</keyword>
<evidence type="ECO:0000313" key="9">
    <source>
        <dbReference type="WBParaSite" id="PSU_v2.g14580.t1"/>
    </source>
</evidence>
<sequence length="211" mass="23976">MPRESIFRRTAIQSHARRRLFADDDIDHNELNQRLQSQLDEEVQSQSRRWGFDFHNDIPMQCDSNENPTTSSSTTSTETTFIYETLNANEVPVIYRSNTIVRKEIPRVGMVEIKHYTSGRGPIESPTKSIQPTKSAENTRKRRLPTPSTTPMKLRKRASPHKTPVNPGPKPHEHSTSSASKRPRRNLTEKFKASASAVPPHSTSSEEDSSK</sequence>
<evidence type="ECO:0000256" key="1">
    <source>
        <dbReference type="ARBA" id="ARBA00004123"/>
    </source>
</evidence>
<dbReference type="GO" id="GO:0004861">
    <property type="term" value="F:cyclin-dependent protein serine/threonine kinase inhibitor activity"/>
    <property type="evidence" value="ECO:0007669"/>
    <property type="project" value="InterPro"/>
</dbReference>
<dbReference type="AlphaFoldDB" id="A0A914Y5R0"/>
<evidence type="ECO:0000256" key="4">
    <source>
        <dbReference type="ARBA" id="ARBA00023242"/>
    </source>
</evidence>
<dbReference type="PANTHER" id="PTHR10265">
    <property type="entry name" value="CYCLIN-DEPENDENT KINASE INHIBITOR 1"/>
    <property type="match status" value="1"/>
</dbReference>
<feature type="domain" description="Cyclin-dependent kinase inhibitor" evidence="7">
    <location>
        <begin position="26"/>
        <end position="60"/>
    </location>
</feature>
<dbReference type="GO" id="GO:0051726">
    <property type="term" value="P:regulation of cell cycle"/>
    <property type="evidence" value="ECO:0007669"/>
    <property type="project" value="InterPro"/>
</dbReference>
<dbReference type="PANTHER" id="PTHR10265:SF45">
    <property type="entry name" value="DACAPO"/>
    <property type="match status" value="1"/>
</dbReference>
<accession>A0A914Y5R0</accession>
<dbReference type="Proteomes" id="UP000887577">
    <property type="component" value="Unplaced"/>
</dbReference>
<evidence type="ECO:0000259" key="7">
    <source>
        <dbReference type="Pfam" id="PF02234"/>
    </source>
</evidence>
<organism evidence="8 9">
    <name type="scientific">Panagrolaimus superbus</name>
    <dbReference type="NCBI Taxonomy" id="310955"/>
    <lineage>
        <taxon>Eukaryota</taxon>
        <taxon>Metazoa</taxon>
        <taxon>Ecdysozoa</taxon>
        <taxon>Nematoda</taxon>
        <taxon>Chromadorea</taxon>
        <taxon>Rhabditida</taxon>
        <taxon>Tylenchina</taxon>
        <taxon>Panagrolaimomorpha</taxon>
        <taxon>Panagrolaimoidea</taxon>
        <taxon>Panagrolaimidae</taxon>
        <taxon>Panagrolaimus</taxon>
    </lineage>
</organism>